<dbReference type="GO" id="GO:0016020">
    <property type="term" value="C:membrane"/>
    <property type="evidence" value="ECO:0007669"/>
    <property type="project" value="InterPro"/>
</dbReference>
<feature type="transmembrane region" description="Helical" evidence="2">
    <location>
        <begin position="1655"/>
        <end position="1674"/>
    </location>
</feature>
<evidence type="ECO:0000256" key="1">
    <source>
        <dbReference type="SAM" id="MobiDB-lite"/>
    </source>
</evidence>
<feature type="signal peptide" evidence="3">
    <location>
        <begin position="1"/>
        <end position="30"/>
    </location>
</feature>
<feature type="region of interest" description="Disordered" evidence="1">
    <location>
        <begin position="1585"/>
        <end position="1647"/>
    </location>
</feature>
<dbReference type="Gene3D" id="2.60.40.1260">
    <property type="entry name" value="Lamin Tail domain"/>
    <property type="match status" value="1"/>
</dbReference>
<evidence type="ECO:0000259" key="4">
    <source>
        <dbReference type="PROSITE" id="PS50268"/>
    </source>
</evidence>
<evidence type="ECO:0000259" key="5">
    <source>
        <dbReference type="PROSITE" id="PS51841"/>
    </source>
</evidence>
<reference evidence="6" key="1">
    <citation type="submission" date="2021-05" db="EMBL/GenBank/DDBJ databases">
        <title>Novel Bacillus species.</title>
        <authorList>
            <person name="Liu G."/>
        </authorList>
    </citation>
    <scope>NUCLEOTIDE SEQUENCE</scope>
    <source>
        <strain evidence="6">FJAT-49825</strain>
    </source>
</reference>
<evidence type="ECO:0000313" key="6">
    <source>
        <dbReference type="EMBL" id="MBS4215022.1"/>
    </source>
</evidence>
<evidence type="ECO:0000256" key="3">
    <source>
        <dbReference type="SAM" id="SignalP"/>
    </source>
</evidence>
<feature type="chain" id="PRO_5039535038" evidence="3">
    <location>
        <begin position="31"/>
        <end position="1681"/>
    </location>
</feature>
<keyword evidence="2" id="KW-0812">Transmembrane</keyword>
<feature type="compositionally biased region" description="Polar residues" evidence="1">
    <location>
        <begin position="129"/>
        <end position="142"/>
    </location>
</feature>
<dbReference type="GO" id="GO:0007156">
    <property type="term" value="P:homophilic cell adhesion via plasma membrane adhesion molecules"/>
    <property type="evidence" value="ECO:0007669"/>
    <property type="project" value="InterPro"/>
</dbReference>
<keyword evidence="7" id="KW-1185">Reference proteome</keyword>
<keyword evidence="2" id="KW-1133">Transmembrane helix</keyword>
<gene>
    <name evidence="6" type="ORF">KHA99_21480</name>
</gene>
<accession>A0A942YWI8</accession>
<feature type="domain" description="LTD" evidence="5">
    <location>
        <begin position="156"/>
        <end position="283"/>
    </location>
</feature>
<proteinExistence type="predicted"/>
<feature type="region of interest" description="Disordered" evidence="1">
    <location>
        <begin position="1044"/>
        <end position="1070"/>
    </location>
</feature>
<feature type="region of interest" description="Disordered" evidence="1">
    <location>
        <begin position="58"/>
        <end position="107"/>
    </location>
</feature>
<dbReference type="GO" id="GO:0016787">
    <property type="term" value="F:hydrolase activity"/>
    <property type="evidence" value="ECO:0007669"/>
    <property type="project" value="InterPro"/>
</dbReference>
<dbReference type="Pfam" id="PF00932">
    <property type="entry name" value="LTD"/>
    <property type="match status" value="2"/>
</dbReference>
<feature type="compositionally biased region" description="Basic and acidic residues" evidence="1">
    <location>
        <begin position="1621"/>
        <end position="1640"/>
    </location>
</feature>
<dbReference type="PANTHER" id="PTHR43143">
    <property type="entry name" value="METALLOPHOSPHOESTERASE, CALCINEURIN SUPERFAMILY"/>
    <property type="match status" value="1"/>
</dbReference>
<feature type="domain" description="Cadherin" evidence="4">
    <location>
        <begin position="939"/>
        <end position="1048"/>
    </location>
</feature>
<dbReference type="GO" id="GO:0005509">
    <property type="term" value="F:calcium ion binding"/>
    <property type="evidence" value="ECO:0007669"/>
    <property type="project" value="InterPro"/>
</dbReference>
<name>A0A942YWI8_9BACI</name>
<feature type="region of interest" description="Disordered" evidence="1">
    <location>
        <begin position="121"/>
        <end position="142"/>
    </location>
</feature>
<organism evidence="6 7">
    <name type="scientific">Neobacillus rhizophilus</name>
    <dbReference type="NCBI Taxonomy" id="2833579"/>
    <lineage>
        <taxon>Bacteria</taxon>
        <taxon>Bacillati</taxon>
        <taxon>Bacillota</taxon>
        <taxon>Bacilli</taxon>
        <taxon>Bacillales</taxon>
        <taxon>Bacillaceae</taxon>
        <taxon>Neobacillus</taxon>
    </lineage>
</organism>
<dbReference type="InterPro" id="IPR001322">
    <property type="entry name" value="Lamin_tail_dom"/>
</dbReference>
<dbReference type="Gene3D" id="2.60.40.10">
    <property type="entry name" value="Immunoglobulins"/>
    <property type="match status" value="1"/>
</dbReference>
<feature type="compositionally biased region" description="Polar residues" evidence="1">
    <location>
        <begin position="75"/>
        <end position="107"/>
    </location>
</feature>
<feature type="compositionally biased region" description="Polar residues" evidence="1">
    <location>
        <begin position="1052"/>
        <end position="1063"/>
    </location>
</feature>
<dbReference type="InterPro" id="IPR036415">
    <property type="entry name" value="Lamin_tail_dom_sf"/>
</dbReference>
<dbReference type="InterPro" id="IPR011401">
    <property type="entry name" value="Pesterase_YvnB"/>
</dbReference>
<comment type="caution">
    <text evidence="6">The sequence shown here is derived from an EMBL/GenBank/DDBJ whole genome shotgun (WGS) entry which is preliminary data.</text>
</comment>
<keyword evidence="3" id="KW-0732">Signal</keyword>
<dbReference type="Pfam" id="PF00149">
    <property type="entry name" value="Metallophos"/>
    <property type="match status" value="1"/>
</dbReference>
<dbReference type="PROSITE" id="PS51841">
    <property type="entry name" value="LTD"/>
    <property type="match status" value="2"/>
</dbReference>
<dbReference type="InterPro" id="IPR013783">
    <property type="entry name" value="Ig-like_fold"/>
</dbReference>
<feature type="domain" description="LTD" evidence="5">
    <location>
        <begin position="439"/>
        <end position="581"/>
    </location>
</feature>
<sequence length="1681" mass="187444">MKKVKVHRKVRKLLLLACMLAMILSNLSLAASPNRIYAEELASDKQSVDAAHFEISQSEAADPNQLGESQGKPGDQNQSGTGQFEQIDPNQQGKSQVDSSSLDTIQNPKLDNSQLIEQTADTPAVNAAPESSPQQEDLPNPSAANQIDSVIQEGEDFNQFPQILITELSPNSKGAGTDYYEYIELYNNTNKPLSLEKYSFVYKYTDTGKELPFHVPSVTLEPQQSIVYWFNNGNYTLADFNGNFGSNLTADQVVEFKDVFPGFANGGLRALVIKDMAGTEIVSASYLGNENDNNGAGIEYKYPISGTEMEKYRVLAPPTPGTIESVQVPVQPVNIDETPVDMEAPVITHTPVTGSDAYTPIKIEATVTDNIAKPFVTLYYKTMGEQTFTSISMNASKDDSTKYSAEIPGVNIESNLTYYIEASDGTNSSKTEENLITVKKPNVDFQKLPDFLVTEVVPDSTNVGSADGYEFIEIYNNTDKDVNFKDYKIQYRYGTDPSTDVIWASIPDDVVVPSQKTLVFWIINEQNTQKTVADFNANYGSSLVENKDLVKIYSAGMANASTRGLVVATNTKKEIAVAYYNEESNVLDTKPDKGIFYKYPLDGSTKMVKISAGVKNATPGAVESSQVPAKPVHISDDTIKPVIENMTKETKVNQKENIKIVADASDDREVKTVRLFYRPNHQQEFTQVLLVEDFDDMMYHHTIYSPEIIGNQYVEYYFLVSDGANEVASETFKINVTSDLDDSSLRLNVNSNEIVSKQKILKGTSKTESPDKVKFFIDGTEVAEDTYQSLEHDAYFAFEASGVDLFFQNGVTMGDDIIRIFDDTITNWDTITVPIDADRLGIGDNVITIRSGNKASPFQLEESEENRDDFDIRNVRLVLADGTILRDPVKNNPTKVYDMGDDGTYRPFEDFTFTITADHASSKSYKWDTTKIADGEHIVKVQDSDGEVTASVNVDNTAPVLSTNLEDGKDYKGKFTIEADAADAIAGVQTLQVMLDDQEITVPYETASSKLAPGEHKLTITAFDKVGNKAEKLIRFSVVNENPNKPELVSPTDGSSTPVNGNPSLKVKVTDPTDDDLDVTFYKGFKYDVSQSDRVKAFKNAADTEPPKTMVPAGEQAFTADDISLVSRQDQQYLVTDSATQFPYQRFEVNVDASIDETDLVELEWKGKSLLGRKVAMYAWNHKLGDWTTIQYKIAGDEDFELKGNVAVSDFVKDHKINVLIQDEIPASPDQYDYTFVWMSDTQYYAQSYPHIYERMTNWIAEKQDEMKIKYVFHTGDIVDKAHMEDEWQNADRSMKVLDDNHIPYGVLAGNHDVDHKTGDYTQYYKWFGEDRFKDKPYYGESYKNNRGHYDLISANGNDYIMLYMGWGVEDEDIQWMSDVLKQYPHRKAILSFHEYLLVSGNRSPLGSRIYNQLVLPNENVIAVLSGHYHDSETLVDAIDDNGDGIPDRQVYQMLGDYQGGPEGGQGYMKLLHFDQKNNKIMVNTYSPYLDNYNFYDPTQFPEKDERNLEVDLQPQLKRVATDYFTVNVYTDTEIGKVENIPSSSIVQTEWKGLTENQSYSWYAVAEDGYTGKAVSDIWTFTKGKDESAAPAEPSVPGDNPGDDQGNIPGGNDGTSPVTSKPDDLGKGKSPAAKDPDKKPAAHGSQLPSTATNTFNIILIGILIITIGGITWLVRRKTNEV</sequence>
<dbReference type="InterPro" id="IPR029052">
    <property type="entry name" value="Metallo-depent_PP-like"/>
</dbReference>
<keyword evidence="2" id="KW-0472">Membrane</keyword>
<dbReference type="Gene3D" id="3.60.21.10">
    <property type="match status" value="1"/>
</dbReference>
<dbReference type="SUPFAM" id="SSF74853">
    <property type="entry name" value="Lamin A/C globular tail domain"/>
    <property type="match status" value="2"/>
</dbReference>
<dbReference type="InterPro" id="IPR002126">
    <property type="entry name" value="Cadherin-like_dom"/>
</dbReference>
<dbReference type="InterPro" id="IPR051918">
    <property type="entry name" value="STPP_CPPED1"/>
</dbReference>
<protein>
    <submittedName>
        <fullName evidence="6">Lamin tail domain-containing protein</fullName>
    </submittedName>
</protein>
<evidence type="ECO:0000313" key="7">
    <source>
        <dbReference type="Proteomes" id="UP000679749"/>
    </source>
</evidence>
<dbReference type="SUPFAM" id="SSF56300">
    <property type="entry name" value="Metallo-dependent phosphatases"/>
    <property type="match status" value="1"/>
</dbReference>
<dbReference type="PIRSF" id="PIRSF036444">
    <property type="entry name" value="Pesterase_YvnB"/>
    <property type="match status" value="1"/>
</dbReference>
<dbReference type="PROSITE" id="PS50268">
    <property type="entry name" value="CADHERIN_2"/>
    <property type="match status" value="1"/>
</dbReference>
<dbReference type="Proteomes" id="UP000679749">
    <property type="component" value="Unassembled WGS sequence"/>
</dbReference>
<dbReference type="InterPro" id="IPR004843">
    <property type="entry name" value="Calcineurin-like_PHP"/>
</dbReference>
<evidence type="ECO:0000256" key="2">
    <source>
        <dbReference type="SAM" id="Phobius"/>
    </source>
</evidence>
<dbReference type="NCBIfam" id="TIGR01167">
    <property type="entry name" value="LPXTG_anchor"/>
    <property type="match status" value="1"/>
</dbReference>
<dbReference type="RefSeq" id="WP_213119517.1">
    <property type="nucleotide sequence ID" value="NZ_JAGYPF010000004.1"/>
</dbReference>
<dbReference type="PANTHER" id="PTHR43143:SF5">
    <property type="entry name" value="SECRETED PROTEIN"/>
    <property type="match status" value="1"/>
</dbReference>
<dbReference type="EMBL" id="JAGYPF010000004">
    <property type="protein sequence ID" value="MBS4215022.1"/>
    <property type="molecule type" value="Genomic_DNA"/>
</dbReference>